<sequence>MPVILQLSDAHLSPRNDLFRGNLELIRRIAEEVRPDLVVASGDLSLDGADRDEDLAFTTEMHRAFPGRFLALPGNHDVGSHARTMPHQPIDTARLTRFQTHLGAGRGVVDLDGWRIIGLNSEIMGTGHEEEAAQATFIADSVADLGERRIALFLHKPVFVTEPEDPTFDYWSVPPHARGTLAPVLDHPALRLVASGHLHLHHRFTRGSVSFTWAPPLSFIVNPADQEGLPGERVCGALLHRLDADGVETTLLSPEGIATPVLDEIRHLTYPRQAA</sequence>
<dbReference type="InterPro" id="IPR051918">
    <property type="entry name" value="STPP_CPPED1"/>
</dbReference>
<dbReference type="InterPro" id="IPR004843">
    <property type="entry name" value="Calcineurin-like_PHP"/>
</dbReference>
<gene>
    <name evidence="2" type="ORF">KPL78_10775</name>
</gene>
<proteinExistence type="predicted"/>
<organism evidence="2 3">
    <name type="scientific">Roseomonas alba</name>
    <dbReference type="NCBI Taxonomy" id="2846776"/>
    <lineage>
        <taxon>Bacteria</taxon>
        <taxon>Pseudomonadati</taxon>
        <taxon>Pseudomonadota</taxon>
        <taxon>Alphaproteobacteria</taxon>
        <taxon>Acetobacterales</taxon>
        <taxon>Roseomonadaceae</taxon>
        <taxon>Roseomonas</taxon>
    </lineage>
</organism>
<dbReference type="Proteomes" id="UP001196565">
    <property type="component" value="Unassembled WGS sequence"/>
</dbReference>
<evidence type="ECO:0000259" key="1">
    <source>
        <dbReference type="Pfam" id="PF00149"/>
    </source>
</evidence>
<comment type="caution">
    <text evidence="2">The sequence shown here is derived from an EMBL/GenBank/DDBJ whole genome shotgun (WGS) entry which is preliminary data.</text>
</comment>
<dbReference type="InterPro" id="IPR029052">
    <property type="entry name" value="Metallo-depent_PP-like"/>
</dbReference>
<protein>
    <submittedName>
        <fullName evidence="2">Metallophosphoesterase</fullName>
    </submittedName>
</protein>
<accession>A0ABS7A7Q2</accession>
<dbReference type="Pfam" id="PF00149">
    <property type="entry name" value="Metallophos"/>
    <property type="match status" value="1"/>
</dbReference>
<feature type="domain" description="Calcineurin-like phosphoesterase" evidence="1">
    <location>
        <begin position="4"/>
        <end position="199"/>
    </location>
</feature>
<dbReference type="PANTHER" id="PTHR43143">
    <property type="entry name" value="METALLOPHOSPHOESTERASE, CALCINEURIN SUPERFAMILY"/>
    <property type="match status" value="1"/>
</dbReference>
<evidence type="ECO:0000313" key="2">
    <source>
        <dbReference type="EMBL" id="MBW6398334.1"/>
    </source>
</evidence>
<dbReference type="RefSeq" id="WP_219762934.1">
    <property type="nucleotide sequence ID" value="NZ_JAHYBZ010000003.1"/>
</dbReference>
<dbReference type="SUPFAM" id="SSF56300">
    <property type="entry name" value="Metallo-dependent phosphatases"/>
    <property type="match status" value="1"/>
</dbReference>
<dbReference type="EMBL" id="JAHYBZ010000003">
    <property type="protein sequence ID" value="MBW6398334.1"/>
    <property type="molecule type" value="Genomic_DNA"/>
</dbReference>
<reference evidence="2 3" key="1">
    <citation type="submission" date="2021-07" db="EMBL/GenBank/DDBJ databases">
        <authorList>
            <person name="So Y."/>
        </authorList>
    </citation>
    <scope>NUCLEOTIDE SEQUENCE [LARGE SCALE GENOMIC DNA]</scope>
    <source>
        <strain evidence="2 3">HJA6</strain>
    </source>
</reference>
<keyword evidence="3" id="KW-1185">Reference proteome</keyword>
<dbReference type="Gene3D" id="3.60.21.10">
    <property type="match status" value="1"/>
</dbReference>
<name>A0ABS7A7Q2_9PROT</name>
<dbReference type="PANTHER" id="PTHR43143:SF1">
    <property type="entry name" value="SERINE_THREONINE-PROTEIN PHOSPHATASE CPPED1"/>
    <property type="match status" value="1"/>
</dbReference>
<evidence type="ECO:0000313" key="3">
    <source>
        <dbReference type="Proteomes" id="UP001196565"/>
    </source>
</evidence>